<dbReference type="PATRIC" id="fig|1244869.3.peg.2956"/>
<evidence type="ECO:0000313" key="12">
    <source>
        <dbReference type="EMBL" id="EME69210.1"/>
    </source>
</evidence>
<evidence type="ECO:0000256" key="4">
    <source>
        <dbReference type="ARBA" id="ARBA00022618"/>
    </source>
</evidence>
<dbReference type="GO" id="GO:0032153">
    <property type="term" value="C:cell division site"/>
    <property type="evidence" value="ECO:0007669"/>
    <property type="project" value="UniProtKB-UniRule"/>
</dbReference>
<evidence type="ECO:0000256" key="7">
    <source>
        <dbReference type="ARBA" id="ARBA00023136"/>
    </source>
</evidence>
<dbReference type="STRING" id="1244869.H261_14685"/>
<organism evidence="12 13">
    <name type="scientific">Paramagnetospirillum caucaseum</name>
    <dbReference type="NCBI Taxonomy" id="1244869"/>
    <lineage>
        <taxon>Bacteria</taxon>
        <taxon>Pseudomonadati</taxon>
        <taxon>Pseudomonadota</taxon>
        <taxon>Alphaproteobacteria</taxon>
        <taxon>Rhodospirillales</taxon>
        <taxon>Magnetospirillaceae</taxon>
        <taxon>Paramagnetospirillum</taxon>
    </lineage>
</organism>
<dbReference type="RefSeq" id="WP_008618890.1">
    <property type="nucleotide sequence ID" value="NZ_AONQ01000040.1"/>
</dbReference>
<name>M2Z4B1_9PROT</name>
<feature type="compositionally biased region" description="Low complexity" evidence="10">
    <location>
        <begin position="32"/>
        <end position="41"/>
    </location>
</feature>
<dbReference type="EMBL" id="AONQ01000040">
    <property type="protein sequence ID" value="EME69210.1"/>
    <property type="molecule type" value="Genomic_DNA"/>
</dbReference>
<feature type="domain" description="POTRA" evidence="11">
    <location>
        <begin position="104"/>
        <end position="172"/>
    </location>
</feature>
<evidence type="ECO:0000313" key="13">
    <source>
        <dbReference type="Proteomes" id="UP000011744"/>
    </source>
</evidence>
<dbReference type="GO" id="GO:0043093">
    <property type="term" value="P:FtsZ-dependent cytokinesis"/>
    <property type="evidence" value="ECO:0007669"/>
    <property type="project" value="UniProtKB-UniRule"/>
</dbReference>
<reference evidence="12 13" key="1">
    <citation type="journal article" date="2014" name="Genome Announc.">
        <title>Draft Genome Sequence of Magnetospirillum sp. Strain SO-1, a Freshwater Magnetotactic Bacterium Isolated from the Ol'khovka River, Russia.</title>
        <authorList>
            <person name="Grouzdev D.S."/>
            <person name="Dziuba M.V."/>
            <person name="Sukhacheva M.S."/>
            <person name="Mardanov A.V."/>
            <person name="Beletskiy A.V."/>
            <person name="Kuznetsov B.B."/>
            <person name="Skryabin K.G."/>
        </authorList>
    </citation>
    <scope>NUCLEOTIDE SEQUENCE [LARGE SCALE GENOMIC DNA]</scope>
    <source>
        <strain evidence="12 13">SO-1</strain>
    </source>
</reference>
<keyword evidence="3 9" id="KW-0997">Cell inner membrane</keyword>
<dbReference type="eggNOG" id="COG1589">
    <property type="taxonomic scope" value="Bacteria"/>
</dbReference>
<dbReference type="PANTHER" id="PTHR35851:SF1">
    <property type="entry name" value="CELL DIVISION PROTEIN FTSQ"/>
    <property type="match status" value="1"/>
</dbReference>
<protein>
    <recommendedName>
        <fullName evidence="9">Cell division protein FtsQ</fullName>
    </recommendedName>
</protein>
<dbReference type="GO" id="GO:0090529">
    <property type="term" value="P:cell septum assembly"/>
    <property type="evidence" value="ECO:0007669"/>
    <property type="project" value="InterPro"/>
</dbReference>
<keyword evidence="2 9" id="KW-1003">Cell membrane</keyword>
<dbReference type="OrthoDB" id="9783091at2"/>
<dbReference type="Proteomes" id="UP000011744">
    <property type="component" value="Unassembled WGS sequence"/>
</dbReference>
<keyword evidence="5 9" id="KW-0812">Transmembrane</keyword>
<evidence type="ECO:0000256" key="2">
    <source>
        <dbReference type="ARBA" id="ARBA00022475"/>
    </source>
</evidence>
<evidence type="ECO:0000256" key="9">
    <source>
        <dbReference type="HAMAP-Rule" id="MF_00911"/>
    </source>
</evidence>
<comment type="subcellular location">
    <subcellularLocation>
        <location evidence="9">Cell inner membrane</location>
        <topology evidence="9">Single-pass type II membrane protein</topology>
    </subcellularLocation>
    <subcellularLocation>
        <location evidence="1">Membrane</location>
    </subcellularLocation>
    <text evidence="9">Localizes to the division septum.</text>
</comment>
<evidence type="ECO:0000256" key="1">
    <source>
        <dbReference type="ARBA" id="ARBA00004370"/>
    </source>
</evidence>
<comment type="function">
    <text evidence="9">Essential cell division protein.</text>
</comment>
<evidence type="ECO:0000256" key="3">
    <source>
        <dbReference type="ARBA" id="ARBA00022519"/>
    </source>
</evidence>
<dbReference type="InterPro" id="IPR045335">
    <property type="entry name" value="FtsQ_C_sf"/>
</dbReference>
<comment type="similarity">
    <text evidence="9">Belongs to the FtsQ/DivIB family. FtsQ subfamily.</text>
</comment>
<dbReference type="Pfam" id="PF03799">
    <property type="entry name" value="FtsQ_DivIB_C"/>
    <property type="match status" value="1"/>
</dbReference>
<feature type="region of interest" description="Disordered" evidence="10">
    <location>
        <begin position="20"/>
        <end position="44"/>
    </location>
</feature>
<dbReference type="AlphaFoldDB" id="M2Z4B1"/>
<evidence type="ECO:0000256" key="8">
    <source>
        <dbReference type="ARBA" id="ARBA00023306"/>
    </source>
</evidence>
<sequence>MRLSPSDIVITADDRPGVRRAPRQISAKRETAAAAPANAPRPKAKRRLPRLRLAMTPLQKLAGAGLLATAVVVSGMALWHSGKPQRLIHDAGTAVLAWTAETGFQVADITVTGRRRTPTDQLVAALGARYGDPILGIDIAAVRARVEALPSVRAAAIERRLPGALHLSIVEREPVALWQTDKSFVLVDRDGRRIPGALEGFEDLPLIVGEGAPSRTDELFTLLAAEPELAARVKAAVRVGNRRWNIKLDDVEKGLEARLPELDTEAAWRRLAELEKTRALSGKQITMIDLRIPDRLILKSAREPAVNTASAAPPAALAGRER</sequence>
<keyword evidence="8 9" id="KW-0131">Cell cycle</keyword>
<dbReference type="PANTHER" id="PTHR35851">
    <property type="entry name" value="CELL DIVISION PROTEIN FTSQ"/>
    <property type="match status" value="1"/>
</dbReference>
<keyword evidence="6 9" id="KW-1133">Transmembrane helix</keyword>
<dbReference type="Gene3D" id="3.40.50.11690">
    <property type="entry name" value="Cell division protein FtsQ/DivIB"/>
    <property type="match status" value="1"/>
</dbReference>
<dbReference type="Gene3D" id="3.10.20.310">
    <property type="entry name" value="membrane protein fhac"/>
    <property type="match status" value="1"/>
</dbReference>
<dbReference type="InterPro" id="IPR013685">
    <property type="entry name" value="POTRA_FtsQ_type"/>
</dbReference>
<dbReference type="InterPro" id="IPR026579">
    <property type="entry name" value="FtsQ"/>
</dbReference>
<evidence type="ECO:0000256" key="10">
    <source>
        <dbReference type="SAM" id="MobiDB-lite"/>
    </source>
</evidence>
<evidence type="ECO:0000256" key="5">
    <source>
        <dbReference type="ARBA" id="ARBA00022692"/>
    </source>
</evidence>
<proteinExistence type="inferred from homology"/>
<dbReference type="InterPro" id="IPR005548">
    <property type="entry name" value="Cell_div_FtsQ/DivIB_C"/>
</dbReference>
<dbReference type="InterPro" id="IPR034746">
    <property type="entry name" value="POTRA"/>
</dbReference>
<gene>
    <name evidence="9" type="primary">ftsQ</name>
    <name evidence="12" type="ORF">H261_14685</name>
</gene>
<dbReference type="GO" id="GO:0005886">
    <property type="term" value="C:plasma membrane"/>
    <property type="evidence" value="ECO:0007669"/>
    <property type="project" value="UniProtKB-SubCell"/>
</dbReference>
<evidence type="ECO:0000256" key="6">
    <source>
        <dbReference type="ARBA" id="ARBA00022989"/>
    </source>
</evidence>
<dbReference type="HAMAP" id="MF_00911">
    <property type="entry name" value="FtsQ_subfam"/>
    <property type="match status" value="1"/>
</dbReference>
<accession>M2Z4B1</accession>
<comment type="caution">
    <text evidence="12">The sequence shown here is derived from an EMBL/GenBank/DDBJ whole genome shotgun (WGS) entry which is preliminary data.</text>
</comment>
<dbReference type="PROSITE" id="PS51779">
    <property type="entry name" value="POTRA"/>
    <property type="match status" value="1"/>
</dbReference>
<evidence type="ECO:0000259" key="11">
    <source>
        <dbReference type="PROSITE" id="PS51779"/>
    </source>
</evidence>
<keyword evidence="4 9" id="KW-0132">Cell division</keyword>
<keyword evidence="13" id="KW-1185">Reference proteome</keyword>
<dbReference type="Pfam" id="PF08478">
    <property type="entry name" value="POTRA_1"/>
    <property type="match status" value="1"/>
</dbReference>
<keyword evidence="7 9" id="KW-0472">Membrane</keyword>